<reference evidence="1 2" key="1">
    <citation type="journal article" date="2015" name="BMC Genomics">
        <title>Transcriptome analysis of thermophilic methylotrophic Bacillus methanolicus MGA3 using RNA-sequencing provides detailed insights into its previously uncharted transcriptional landscape.</title>
        <authorList>
            <person name="Irla M."/>
            <person name="Neshat A."/>
            <person name="Brautaset T."/>
            <person name="Ruckert C."/>
            <person name="Kalinowski J."/>
            <person name="Wendisch V.F."/>
        </authorList>
    </citation>
    <scope>NUCLEOTIDE SEQUENCE [LARGE SCALE GENOMIC DNA]</scope>
    <source>
        <strain evidence="2">MGA3 / ATCC 53907</strain>
    </source>
</reference>
<protein>
    <submittedName>
        <fullName evidence="1">Putative secreted protein</fullName>
    </submittedName>
</protein>
<proteinExistence type="predicted"/>
<dbReference type="Proteomes" id="UP000027602">
    <property type="component" value="Chromosome"/>
</dbReference>
<gene>
    <name evidence="1" type="ORF">BMMGA3_07075</name>
</gene>
<evidence type="ECO:0000313" key="2">
    <source>
        <dbReference type="Proteomes" id="UP000027602"/>
    </source>
</evidence>
<dbReference type="HOGENOM" id="CLU_2582394_0_0_9"/>
<keyword evidence="2" id="KW-1185">Reference proteome</keyword>
<dbReference type="EMBL" id="CP007739">
    <property type="protein sequence ID" value="AIE59834.1"/>
    <property type="molecule type" value="Genomic_DNA"/>
</dbReference>
<organism evidence="1 2">
    <name type="scientific">Bacillus methanolicus (strain MGA3 / ATCC 53907)</name>
    <dbReference type="NCBI Taxonomy" id="796606"/>
    <lineage>
        <taxon>Bacteria</taxon>
        <taxon>Bacillati</taxon>
        <taxon>Bacillota</taxon>
        <taxon>Bacilli</taxon>
        <taxon>Bacillales</taxon>
        <taxon>Bacillaceae</taxon>
        <taxon>Bacillus</taxon>
    </lineage>
</organism>
<sequence length="80" mass="7998">MGVATLCTVTVTGTVGLVVVNAQVSVPQDPTGLIDATIDLPAPLPDLVLTGLPCPTLEPIVITIPGVLSLTITVSETPAP</sequence>
<dbReference type="AlphaFoldDB" id="I3DU15"/>
<dbReference type="STRING" id="796606.BMMGA3_07075"/>
<name>I3DU15_BACMM</name>
<dbReference type="KEGG" id="bmet:BMMGA3_07075"/>
<accession>I3DU15</accession>
<dbReference type="RefSeq" id="WP_003349613.1">
    <property type="nucleotide sequence ID" value="NZ_ADWW01000006.1"/>
</dbReference>
<evidence type="ECO:0000313" key="1">
    <source>
        <dbReference type="EMBL" id="AIE59834.1"/>
    </source>
</evidence>